<keyword evidence="1" id="KW-0812">Transmembrane</keyword>
<feature type="transmembrane region" description="Helical" evidence="1">
    <location>
        <begin position="248"/>
        <end position="268"/>
    </location>
</feature>
<protein>
    <submittedName>
        <fullName evidence="3">Alpha/beta hydrolase</fullName>
    </submittedName>
</protein>
<dbReference type="PANTHER" id="PTHR22946">
    <property type="entry name" value="DIENELACTONE HYDROLASE DOMAIN-CONTAINING PROTEIN-RELATED"/>
    <property type="match status" value="1"/>
</dbReference>
<evidence type="ECO:0000313" key="3">
    <source>
        <dbReference type="EMBL" id="QDL10484.1"/>
    </source>
</evidence>
<sequence length="489" mass="52769">MNRNAVLLAVAALLLIAFSWWGVITAQTGLLVRHLNREGVPMLYVAPRNAEKIPGVLVAHGYAGSKQLMLGYGHVLAHAGYAVMLWDFNSHGANAKPLERGSLQQNLDVAYAAILEQPEVDSSRLAMLGHSMGSGAVMSAGIQNVNRFAATVAVSPTGAAVTPKAPRNLQLQAGSWEGGFVGNAQRLLKAAGGENENLAAGRGRELVVIPNAEHITILFRNASHQAAKNWLDATFGVQRNSDYVDRRMIWYFLHLLAWLALLGAVASMKEDTGKFSASSKTSLRFFSGLRSWGGLLIAPFVASGVLVLLSRSGDINSLGGLLVGGAVSIWFGVAGLVWLAVMFRLPRPTLRTIGLGIALFVVLWIAFGAMAQVVWLQWWLIPARLKLFPLISLACFPWFLASGVAQQDVGVGKRILWWLGQSVILIGGFILVLYLLPELSFISLLLPLFPLIIGIFSYASSLYKEIWSYALGSALLFGWILAAAFPLAS</sequence>
<feature type="transmembrane region" description="Helical" evidence="1">
    <location>
        <begin position="466"/>
        <end position="488"/>
    </location>
</feature>
<dbReference type="InterPro" id="IPR029058">
    <property type="entry name" value="AB_hydrolase_fold"/>
</dbReference>
<dbReference type="EMBL" id="CP030118">
    <property type="protein sequence ID" value="QDL10484.1"/>
    <property type="molecule type" value="Genomic_DNA"/>
</dbReference>
<evidence type="ECO:0000256" key="1">
    <source>
        <dbReference type="SAM" id="Phobius"/>
    </source>
</evidence>
<dbReference type="AlphaFoldDB" id="A0A856MK03"/>
<gene>
    <name evidence="3" type="ORF">DP114_23630</name>
</gene>
<feature type="transmembrane region" description="Helical" evidence="1">
    <location>
        <begin position="321"/>
        <end position="341"/>
    </location>
</feature>
<keyword evidence="1" id="KW-0472">Membrane</keyword>
<feature type="transmembrane region" description="Helical" evidence="1">
    <location>
        <begin position="416"/>
        <end position="435"/>
    </location>
</feature>
<dbReference type="KEGG" id="bsen:DP114_23630"/>
<feature type="transmembrane region" description="Helical" evidence="1">
    <location>
        <begin position="289"/>
        <end position="309"/>
    </location>
</feature>
<dbReference type="InterPro" id="IPR022742">
    <property type="entry name" value="Hydrolase_4"/>
</dbReference>
<dbReference type="GO" id="GO:0016787">
    <property type="term" value="F:hydrolase activity"/>
    <property type="evidence" value="ECO:0007669"/>
    <property type="project" value="UniProtKB-KW"/>
</dbReference>
<reference evidence="3 4" key="1">
    <citation type="submission" date="2018-06" db="EMBL/GenBank/DDBJ databases">
        <title>Comparative genomics of Brasilonema spp. strains.</title>
        <authorList>
            <person name="Alvarenga D.O."/>
            <person name="Fiore M.F."/>
            <person name="Varani A.M."/>
        </authorList>
    </citation>
    <scope>NUCLEOTIDE SEQUENCE [LARGE SCALE GENOMIC DNA]</scope>
    <source>
        <strain evidence="3 4">CENA114</strain>
    </source>
</reference>
<dbReference type="Proteomes" id="UP000503129">
    <property type="component" value="Chromosome"/>
</dbReference>
<feature type="transmembrane region" description="Helical" evidence="1">
    <location>
        <begin position="387"/>
        <end position="404"/>
    </location>
</feature>
<evidence type="ECO:0000259" key="2">
    <source>
        <dbReference type="Pfam" id="PF12146"/>
    </source>
</evidence>
<dbReference type="Gene3D" id="3.40.50.1820">
    <property type="entry name" value="alpha/beta hydrolase"/>
    <property type="match status" value="1"/>
</dbReference>
<keyword evidence="4" id="KW-1185">Reference proteome</keyword>
<dbReference type="Pfam" id="PF12146">
    <property type="entry name" value="Hydrolase_4"/>
    <property type="match status" value="1"/>
</dbReference>
<evidence type="ECO:0000313" key="4">
    <source>
        <dbReference type="Proteomes" id="UP000503129"/>
    </source>
</evidence>
<keyword evidence="3" id="KW-0378">Hydrolase</keyword>
<feature type="domain" description="Serine aminopeptidase S33" evidence="2">
    <location>
        <begin position="56"/>
        <end position="167"/>
    </location>
</feature>
<dbReference type="SUPFAM" id="SSF53474">
    <property type="entry name" value="alpha/beta-Hydrolases"/>
    <property type="match status" value="1"/>
</dbReference>
<dbReference type="RefSeq" id="WP_171977256.1">
    <property type="nucleotide sequence ID" value="NZ_CAWOXK010000001.1"/>
</dbReference>
<feature type="transmembrane region" description="Helical" evidence="1">
    <location>
        <begin position="441"/>
        <end position="459"/>
    </location>
</feature>
<keyword evidence="1" id="KW-1133">Transmembrane helix</keyword>
<feature type="transmembrane region" description="Helical" evidence="1">
    <location>
        <begin position="353"/>
        <end position="375"/>
    </location>
</feature>
<dbReference type="InterPro" id="IPR050261">
    <property type="entry name" value="FrsA_esterase"/>
</dbReference>
<accession>A0A856MK03</accession>
<name>A0A856MK03_9CYAN</name>
<proteinExistence type="predicted"/>
<organism evidence="3 4">
    <name type="scientific">Brasilonema sennae CENA114</name>
    <dbReference type="NCBI Taxonomy" id="415709"/>
    <lineage>
        <taxon>Bacteria</taxon>
        <taxon>Bacillati</taxon>
        <taxon>Cyanobacteriota</taxon>
        <taxon>Cyanophyceae</taxon>
        <taxon>Nostocales</taxon>
        <taxon>Scytonemataceae</taxon>
        <taxon>Brasilonema</taxon>
        <taxon>Bromeliae group (in: Brasilonema)</taxon>
    </lineage>
</organism>